<organism evidence="1">
    <name type="scientific">Myoviridae sp. ctBtT5</name>
    <dbReference type="NCBI Taxonomy" id="2825048"/>
    <lineage>
        <taxon>Viruses</taxon>
        <taxon>Duplodnaviria</taxon>
        <taxon>Heunggongvirae</taxon>
        <taxon>Uroviricota</taxon>
        <taxon>Caudoviricetes</taxon>
    </lineage>
</organism>
<dbReference type="EMBL" id="BK015540">
    <property type="protein sequence ID" value="DAE11913.1"/>
    <property type="molecule type" value="Genomic_DNA"/>
</dbReference>
<accession>A0A8S5PZ73</accession>
<protein>
    <submittedName>
        <fullName evidence="1">Uncharacterized protein</fullName>
    </submittedName>
</protein>
<reference evidence="1" key="1">
    <citation type="journal article" date="2021" name="Proc. Natl. Acad. Sci. U.S.A.">
        <title>A Catalog of Tens of Thousands of Viruses from Human Metagenomes Reveals Hidden Associations with Chronic Diseases.</title>
        <authorList>
            <person name="Tisza M.J."/>
            <person name="Buck C.B."/>
        </authorList>
    </citation>
    <scope>NUCLEOTIDE SEQUENCE</scope>
    <source>
        <strain evidence="1">CtBtT5</strain>
    </source>
</reference>
<evidence type="ECO:0000313" key="1">
    <source>
        <dbReference type="EMBL" id="DAE11913.1"/>
    </source>
</evidence>
<proteinExistence type="predicted"/>
<name>A0A8S5PZ73_9CAUD</name>
<sequence>MWQFVCDNKLYKQHNEKFRESVSKVSLNT</sequence>